<dbReference type="SUPFAM" id="SSF46785">
    <property type="entry name" value="Winged helix' DNA-binding domain"/>
    <property type="match status" value="1"/>
</dbReference>
<dbReference type="InterPro" id="IPR011991">
    <property type="entry name" value="ArsR-like_HTH"/>
</dbReference>
<dbReference type="GO" id="GO:0006355">
    <property type="term" value="P:regulation of DNA-templated transcription"/>
    <property type="evidence" value="ECO:0007669"/>
    <property type="project" value="UniProtKB-ARBA"/>
</dbReference>
<gene>
    <name evidence="1" type="ORF">P0Y53_13650</name>
</gene>
<dbReference type="InterPro" id="IPR036388">
    <property type="entry name" value="WH-like_DNA-bd_sf"/>
</dbReference>
<evidence type="ECO:0000313" key="1">
    <source>
        <dbReference type="EMBL" id="WEK33531.1"/>
    </source>
</evidence>
<name>A0AAJ6BFY3_9BACT</name>
<dbReference type="CDD" id="cd00090">
    <property type="entry name" value="HTH_ARSR"/>
    <property type="match status" value="1"/>
</dbReference>
<proteinExistence type="predicted"/>
<protein>
    <submittedName>
        <fullName evidence="1">Transcriptional regulator</fullName>
    </submittedName>
</protein>
<organism evidence="1 2">
    <name type="scientific">Candidatus Pseudobacter hemicellulosilyticus</name>
    <dbReference type="NCBI Taxonomy" id="3121375"/>
    <lineage>
        <taxon>Bacteria</taxon>
        <taxon>Pseudomonadati</taxon>
        <taxon>Bacteroidota</taxon>
        <taxon>Chitinophagia</taxon>
        <taxon>Chitinophagales</taxon>
        <taxon>Chitinophagaceae</taxon>
        <taxon>Pseudobacter</taxon>
    </lineage>
</organism>
<dbReference type="AlphaFoldDB" id="A0AAJ6BFY3"/>
<evidence type="ECO:0000313" key="2">
    <source>
        <dbReference type="Proteomes" id="UP001220610"/>
    </source>
</evidence>
<dbReference type="InterPro" id="IPR036390">
    <property type="entry name" value="WH_DNA-bd_sf"/>
</dbReference>
<dbReference type="Proteomes" id="UP001220610">
    <property type="component" value="Chromosome"/>
</dbReference>
<accession>A0AAJ6BFY3</accession>
<sequence length="210" mass="23953">MKKSISDRILLFLKMKGEAEVAALSEELQMTKEGIRQQLLKMVEEGLVSSRTQSKGVGRPITYYAIAEKGTARFPDSHAEVTVQLLQSVKKLLGENALDLLISEREKQTLQRYETAMAGMDSIDQRLDKLSQIRSEEGYMATWKKENEEYFLVENHCPICAAATECQGFCRAELKNFQQLIGQDFDVDRVQHIISDGQRCVYRIREKAGR</sequence>
<dbReference type="Gene3D" id="1.10.10.10">
    <property type="entry name" value="Winged helix-like DNA-binding domain superfamily/Winged helix DNA-binding domain"/>
    <property type="match status" value="1"/>
</dbReference>
<reference evidence="1" key="1">
    <citation type="submission" date="2023-03" db="EMBL/GenBank/DDBJ databases">
        <title>Andean soil-derived lignocellulolytic bacterial consortium as a source of novel taxa and putative plastic-active enzymes.</title>
        <authorList>
            <person name="Diaz-Garcia L."/>
            <person name="Chuvochina M."/>
            <person name="Feuerriegel G."/>
            <person name="Bunk B."/>
            <person name="Sproer C."/>
            <person name="Streit W.R."/>
            <person name="Rodriguez L.M."/>
            <person name="Overmann J."/>
            <person name="Jimenez D.J."/>
        </authorList>
    </citation>
    <scope>NUCLEOTIDE SEQUENCE</scope>
    <source>
        <strain evidence="1">MAG 7</strain>
    </source>
</reference>
<dbReference type="EMBL" id="CP119311">
    <property type="protein sequence ID" value="WEK33531.1"/>
    <property type="molecule type" value="Genomic_DNA"/>
</dbReference>